<feature type="domain" description="HTH deoR-type" evidence="3">
    <location>
        <begin position="3"/>
        <end position="58"/>
    </location>
</feature>
<accession>A0A917XRR5</accession>
<evidence type="ECO:0000313" key="4">
    <source>
        <dbReference type="EMBL" id="GGN48694.1"/>
    </source>
</evidence>
<reference evidence="4" key="2">
    <citation type="submission" date="2020-09" db="EMBL/GenBank/DDBJ databases">
        <authorList>
            <person name="Sun Q."/>
            <person name="Ohkuma M."/>
        </authorList>
    </citation>
    <scope>NUCLEOTIDE SEQUENCE</scope>
    <source>
        <strain evidence="4">JCM 17251</strain>
    </source>
</reference>
<keyword evidence="2" id="KW-0804">Transcription</keyword>
<comment type="caution">
    <text evidence="4">The sequence shown here is derived from an EMBL/GenBank/DDBJ whole genome shotgun (WGS) entry which is preliminary data.</text>
</comment>
<dbReference type="GO" id="GO:0003700">
    <property type="term" value="F:DNA-binding transcription factor activity"/>
    <property type="evidence" value="ECO:0007669"/>
    <property type="project" value="InterPro"/>
</dbReference>
<gene>
    <name evidence="4" type="primary">agaR</name>
    <name evidence="4" type="ORF">GCM10007971_00590</name>
</gene>
<dbReference type="InterPro" id="IPR037171">
    <property type="entry name" value="NagB/RpiA_transferase-like"/>
</dbReference>
<dbReference type="Gene3D" id="1.10.10.10">
    <property type="entry name" value="Winged helix-like DNA-binding domain superfamily/Winged helix DNA-binding domain"/>
    <property type="match status" value="1"/>
</dbReference>
<dbReference type="Pfam" id="PF08220">
    <property type="entry name" value="HTH_DeoR"/>
    <property type="match status" value="1"/>
</dbReference>
<evidence type="ECO:0000313" key="5">
    <source>
        <dbReference type="Proteomes" id="UP000624041"/>
    </source>
</evidence>
<dbReference type="PRINTS" id="PR00037">
    <property type="entry name" value="HTHLACR"/>
</dbReference>
<dbReference type="RefSeq" id="WP_188855554.1">
    <property type="nucleotide sequence ID" value="NZ_BMOS01000001.1"/>
</dbReference>
<dbReference type="Pfam" id="PF00455">
    <property type="entry name" value="DeoRC"/>
    <property type="match status" value="1"/>
</dbReference>
<keyword evidence="1" id="KW-0805">Transcription regulation</keyword>
<dbReference type="InterPro" id="IPR014036">
    <property type="entry name" value="DeoR-like_C"/>
</dbReference>
<dbReference type="Proteomes" id="UP000624041">
    <property type="component" value="Unassembled WGS sequence"/>
</dbReference>
<dbReference type="InterPro" id="IPR001034">
    <property type="entry name" value="DeoR_HTH"/>
</dbReference>
<organism evidence="4 5">
    <name type="scientific">Oceanobacillus indicireducens</name>
    <dbReference type="NCBI Taxonomy" id="1004261"/>
    <lineage>
        <taxon>Bacteria</taxon>
        <taxon>Bacillati</taxon>
        <taxon>Bacillota</taxon>
        <taxon>Bacilli</taxon>
        <taxon>Bacillales</taxon>
        <taxon>Bacillaceae</taxon>
        <taxon>Oceanobacillus</taxon>
    </lineage>
</organism>
<dbReference type="SMART" id="SM00420">
    <property type="entry name" value="HTH_DEOR"/>
    <property type="match status" value="1"/>
</dbReference>
<sequence>MNQVKRRKLILEMIKVNGEVRSKELAKQFGVSTMTISRDLNELEKEGEINLIYGGATYKENSILEKPMSIKELANINEKKAIGNYCNKIIPSGSLVFIETGTTTLAAAKEIFQKKNCTFYTNSLLVMNSLSNYEEINLYSVPGKYRDLSQGFLGIQVSDFIQNFNFDYCLIGAEGISVTSGVTLLNDNDAFTKRAVMKRSKCKILVADSSKFGKDYAYKIGEVHDFDYIVTNNNIDEKTYQDIKEMTKIVAVNQPKT</sequence>
<dbReference type="PANTHER" id="PTHR30363">
    <property type="entry name" value="HTH-TYPE TRANSCRIPTIONAL REGULATOR SRLR-RELATED"/>
    <property type="match status" value="1"/>
</dbReference>
<evidence type="ECO:0000256" key="1">
    <source>
        <dbReference type="ARBA" id="ARBA00023015"/>
    </source>
</evidence>
<name>A0A917XRR5_9BACI</name>
<dbReference type="SMART" id="SM01134">
    <property type="entry name" value="DeoRC"/>
    <property type="match status" value="1"/>
</dbReference>
<keyword evidence="5" id="KW-1185">Reference proteome</keyword>
<evidence type="ECO:0000256" key="2">
    <source>
        <dbReference type="ARBA" id="ARBA00023163"/>
    </source>
</evidence>
<dbReference type="SUPFAM" id="SSF46785">
    <property type="entry name" value="Winged helix' DNA-binding domain"/>
    <property type="match status" value="1"/>
</dbReference>
<dbReference type="SUPFAM" id="SSF100950">
    <property type="entry name" value="NagB/RpiA/CoA transferase-like"/>
    <property type="match status" value="1"/>
</dbReference>
<dbReference type="EMBL" id="BMOS01000001">
    <property type="protein sequence ID" value="GGN48694.1"/>
    <property type="molecule type" value="Genomic_DNA"/>
</dbReference>
<dbReference type="AlphaFoldDB" id="A0A917XRR5"/>
<dbReference type="InterPro" id="IPR050313">
    <property type="entry name" value="Carb_Metab_HTH_regulators"/>
</dbReference>
<dbReference type="Gene3D" id="3.40.50.1360">
    <property type="match status" value="1"/>
</dbReference>
<dbReference type="InterPro" id="IPR036388">
    <property type="entry name" value="WH-like_DNA-bd_sf"/>
</dbReference>
<proteinExistence type="predicted"/>
<protein>
    <submittedName>
        <fullName evidence="4">DeoR family transcriptional regulator</fullName>
    </submittedName>
</protein>
<evidence type="ECO:0000259" key="3">
    <source>
        <dbReference type="PROSITE" id="PS51000"/>
    </source>
</evidence>
<dbReference type="PANTHER" id="PTHR30363:SF8">
    <property type="entry name" value="DEOXYRIBOSE OPERON REPRESSOR"/>
    <property type="match status" value="1"/>
</dbReference>
<dbReference type="InterPro" id="IPR036390">
    <property type="entry name" value="WH_DNA-bd_sf"/>
</dbReference>
<dbReference type="PROSITE" id="PS51000">
    <property type="entry name" value="HTH_DEOR_2"/>
    <property type="match status" value="1"/>
</dbReference>
<reference evidence="4" key="1">
    <citation type="journal article" date="2014" name="Int. J. Syst. Evol. Microbiol.">
        <title>Complete genome sequence of Corynebacterium casei LMG S-19264T (=DSM 44701T), isolated from a smear-ripened cheese.</title>
        <authorList>
            <consortium name="US DOE Joint Genome Institute (JGI-PGF)"/>
            <person name="Walter F."/>
            <person name="Albersmeier A."/>
            <person name="Kalinowski J."/>
            <person name="Ruckert C."/>
        </authorList>
    </citation>
    <scope>NUCLEOTIDE SEQUENCE</scope>
    <source>
        <strain evidence="4">JCM 17251</strain>
    </source>
</reference>